<dbReference type="AlphaFoldDB" id="A0A7E6F1W3"/>
<dbReference type="KEGG" id="osn:118764774"/>
<keyword evidence="1" id="KW-1185">Reference proteome</keyword>
<sequence length="261" mass="30156">MDVVFRPNSKTSNKSFLLPSEMNTQSEIKLLTRGKFQLGTDITVKNMDTSEIYSCIYLQSPSTEPPYHECLLVNASVWRVELTSRPRLIRNTIEIKAFLGVSVSERDTLHHLTFQKLAYLPIFVDFTNIGNIRTSEVHVYFSYPREAIDIFQIVMTRVLTGEKYGCANIHMTIPAKYSCRLLESTNWHLEIVSPEEHMQAFYVEIIQGTLSSFSRGLFWQNLCKHGYNCVDHFDLKTYEDDKITGLKLNFLDKPIRINAVI</sequence>
<name>A0A7E6F1W3_9MOLL</name>
<organism evidence="1 2">
    <name type="scientific">Octopus sinensis</name>
    <name type="common">East Asian common octopus</name>
    <dbReference type="NCBI Taxonomy" id="2607531"/>
    <lineage>
        <taxon>Eukaryota</taxon>
        <taxon>Metazoa</taxon>
        <taxon>Spiralia</taxon>
        <taxon>Lophotrochozoa</taxon>
        <taxon>Mollusca</taxon>
        <taxon>Cephalopoda</taxon>
        <taxon>Coleoidea</taxon>
        <taxon>Octopodiformes</taxon>
        <taxon>Octopoda</taxon>
        <taxon>Incirrata</taxon>
        <taxon>Octopodidae</taxon>
        <taxon>Octopus</taxon>
    </lineage>
</organism>
<evidence type="ECO:0000313" key="2">
    <source>
        <dbReference type="RefSeq" id="XP_036361684.1"/>
    </source>
</evidence>
<reference evidence="2" key="1">
    <citation type="submission" date="2025-08" db="UniProtKB">
        <authorList>
            <consortium name="RefSeq"/>
        </authorList>
    </citation>
    <scope>IDENTIFICATION</scope>
</reference>
<proteinExistence type="predicted"/>
<dbReference type="Proteomes" id="UP000515154">
    <property type="component" value="Linkage group LG9"/>
</dbReference>
<gene>
    <name evidence="2" type="primary">LOC118764774</name>
</gene>
<evidence type="ECO:0000313" key="1">
    <source>
        <dbReference type="Proteomes" id="UP000515154"/>
    </source>
</evidence>
<accession>A0A7E6F1W3</accession>
<protein>
    <submittedName>
        <fullName evidence="2">Uncharacterized protein LOC118764774 isoform X1</fullName>
    </submittedName>
</protein>
<dbReference type="RefSeq" id="XP_036361684.1">
    <property type="nucleotide sequence ID" value="XM_036505791.1"/>
</dbReference>